<dbReference type="EMBL" id="JACJVO010000001">
    <property type="protein sequence ID" value="MBB6729415.1"/>
    <property type="molecule type" value="Genomic_DNA"/>
</dbReference>
<dbReference type="InterPro" id="IPR027417">
    <property type="entry name" value="P-loop_NTPase"/>
</dbReference>
<dbReference type="RefSeq" id="WP_185127083.1">
    <property type="nucleotide sequence ID" value="NZ_JACJVO010000001.1"/>
</dbReference>
<evidence type="ECO:0000313" key="5">
    <source>
        <dbReference type="EMBL" id="MBB6729415.1"/>
    </source>
</evidence>
<dbReference type="PANTHER" id="PTHR41259">
    <property type="entry name" value="DOUBLE-STRAND BREAK REPAIR RAD50 ATPASE, PUTATIVE-RELATED"/>
    <property type="match status" value="1"/>
</dbReference>
<feature type="compositionally biased region" description="Basic and acidic residues" evidence="2">
    <location>
        <begin position="511"/>
        <end position="541"/>
    </location>
</feature>
<feature type="region of interest" description="Disordered" evidence="2">
    <location>
        <begin position="503"/>
        <end position="563"/>
    </location>
</feature>
<comment type="caution">
    <text evidence="5">The sequence shown here is derived from an EMBL/GenBank/DDBJ whole genome shotgun (WGS) entry which is preliminary data.</text>
</comment>
<feature type="coiled-coil region" evidence="1">
    <location>
        <begin position="948"/>
        <end position="984"/>
    </location>
</feature>
<proteinExistence type="predicted"/>
<reference evidence="5 6" key="1">
    <citation type="submission" date="2020-08" db="EMBL/GenBank/DDBJ databases">
        <title>Cohnella phylogeny.</title>
        <authorList>
            <person name="Dunlap C."/>
        </authorList>
    </citation>
    <scope>NUCLEOTIDE SEQUENCE [LARGE SCALE GENOMIC DNA]</scope>
    <source>
        <strain evidence="5 6">CBP 2801</strain>
    </source>
</reference>
<keyword evidence="6" id="KW-1185">Reference proteome</keyword>
<evidence type="ECO:0000259" key="4">
    <source>
        <dbReference type="Pfam" id="PF13514"/>
    </source>
</evidence>
<dbReference type="InterPro" id="IPR038734">
    <property type="entry name" value="YhaN_AAA"/>
</dbReference>
<evidence type="ECO:0000256" key="3">
    <source>
        <dbReference type="SAM" id="Phobius"/>
    </source>
</evidence>
<evidence type="ECO:0000256" key="1">
    <source>
        <dbReference type="SAM" id="Coils"/>
    </source>
</evidence>
<dbReference type="Pfam" id="PF13514">
    <property type="entry name" value="AAA_27"/>
    <property type="match status" value="1"/>
</dbReference>
<sequence>MYIKELRIDGFGALSGESCRLDAPLTVVFGPNEAGKSTLLRFVRTMLYGFANRGQPAERGEPVRGGRHGGRIVLLADDGREWAFERYADLPSRRGGAGVVVRDEDGNEWPMTQAELERKLLGGVSEKLFRQLFAVTLDELQELRSLQGEEVGNYLYHAGMAGGAALTSAGRTITAELDRLFKPRGEQPDLNRALTAVREREAKLREVRRDADLYNETAAELARIETELEEADIRLPELRRRLASVQAAVGARQTWLRLREIELEEAEWVSRLSRPEAEPVEEEAQARWEALAADRERAAERLRQTEEELSRLQEERSGLRWDEPLLEALADVDRLEAQREAAVARREELAELSADLRLQEETLAALLGRLSPGWEEAELQSFASLSERERARAMQSAMAELQRELERLNADIRRMERQRAVQAESEREAAAPGRMIEENEGTFGNSKERENAVDTAYLFGEFVPPDKRALLQAWQETEDERLSWERAWLAAVYAGAANGEGAWPGAGLTQEEERHAGPDEPWRQRGRNSDRGRAATRDRLEAGGSRASGMKPGGRRKSDRAPDRRRAWALAAAGLAAASALLAALGGTGGGDAAAAAYAAAALLFAAAVWLFARRSDVPVPSAYDPLAEERASEAAAELARRERKLEAALHRLLRHPETFIVRLREDAAAGDRTAEAGWKALREAVYARAEQFDRHERERAARHEQERLRAEWRRERERLEEERGAAAEAAERLRRQWEGWLAERKLPAGLAPELLPELFPLAEQALQTLRQRGRLAVRAAQLTASSAAFEAAAADLLAAFPPPPEASGDAALAVKLLHVRARRERETAAEARRLDARLREAEAARNAALAAASRAAQAIAGALDAAGEPDEAAYERRLRVDARRRALARERREAQLRLAAGRDASALAELTSLLARHDEAALAALLAEAQGELREQEAWRTERLDRRGRLAEQLERLRREAETDEAAVSLTELESELERLADRYAVWSICAELIRRTKAVFEEERQPEVLRRASRYFAAMTEEAYVRMAAPGDSASLLAETADRQWVDSAFLSRGTREQMFLALRFALAGATSPETALPLLLDDLFVHFDGARLRSAARVLGELSKERQIVLFTCHEHVADTIAASVPQANRVRMERKGAAAEASGLFPSASSSRG</sequence>
<keyword evidence="3" id="KW-1133">Transmembrane helix</keyword>
<dbReference type="Proteomes" id="UP000564644">
    <property type="component" value="Unassembled WGS sequence"/>
</dbReference>
<keyword evidence="3" id="KW-0812">Transmembrane</keyword>
<dbReference type="PANTHER" id="PTHR41259:SF1">
    <property type="entry name" value="DOUBLE-STRAND BREAK REPAIR RAD50 ATPASE, PUTATIVE-RELATED"/>
    <property type="match status" value="1"/>
</dbReference>
<dbReference type="Gene3D" id="3.40.50.300">
    <property type="entry name" value="P-loop containing nucleotide triphosphate hydrolases"/>
    <property type="match status" value="2"/>
</dbReference>
<feature type="domain" description="YhaN AAA" evidence="4">
    <location>
        <begin position="1"/>
        <end position="208"/>
    </location>
</feature>
<evidence type="ECO:0000256" key="2">
    <source>
        <dbReference type="SAM" id="MobiDB-lite"/>
    </source>
</evidence>
<feature type="coiled-coil region" evidence="1">
    <location>
        <begin position="629"/>
        <end position="656"/>
    </location>
</feature>
<feature type="coiled-coil region" evidence="1">
    <location>
        <begin position="190"/>
        <end position="248"/>
    </location>
</feature>
<feature type="coiled-coil region" evidence="1">
    <location>
        <begin position="825"/>
        <end position="852"/>
    </location>
</feature>
<keyword evidence="1" id="KW-0175">Coiled coil</keyword>
<feature type="coiled-coil region" evidence="1">
    <location>
        <begin position="703"/>
        <end position="737"/>
    </location>
</feature>
<feature type="transmembrane region" description="Helical" evidence="3">
    <location>
        <begin position="567"/>
        <end position="587"/>
    </location>
</feature>
<name>A0A7X0VTI9_9BACL</name>
<dbReference type="SUPFAM" id="SSF52540">
    <property type="entry name" value="P-loop containing nucleoside triphosphate hydrolases"/>
    <property type="match status" value="1"/>
</dbReference>
<accession>A0A7X0VTI9</accession>
<organism evidence="5 6">
    <name type="scientific">Cohnella zeiphila</name>
    <dbReference type="NCBI Taxonomy" id="2761120"/>
    <lineage>
        <taxon>Bacteria</taxon>
        <taxon>Bacillati</taxon>
        <taxon>Bacillota</taxon>
        <taxon>Bacilli</taxon>
        <taxon>Bacillales</taxon>
        <taxon>Paenibacillaceae</taxon>
        <taxon>Cohnella</taxon>
    </lineage>
</organism>
<keyword evidence="3" id="KW-0472">Membrane</keyword>
<protein>
    <submittedName>
        <fullName evidence="5">AAA family ATPase</fullName>
    </submittedName>
</protein>
<dbReference type="AlphaFoldDB" id="A0A7X0VTI9"/>
<feature type="transmembrane region" description="Helical" evidence="3">
    <location>
        <begin position="593"/>
        <end position="613"/>
    </location>
</feature>
<gene>
    <name evidence="5" type="ORF">H7C18_00705</name>
</gene>
<feature type="coiled-coil region" evidence="1">
    <location>
        <begin position="288"/>
        <end position="425"/>
    </location>
</feature>
<evidence type="ECO:0000313" key="6">
    <source>
        <dbReference type="Proteomes" id="UP000564644"/>
    </source>
</evidence>